<accession>A0AAV4SYZ3</accession>
<evidence type="ECO:0000313" key="3">
    <source>
        <dbReference type="Proteomes" id="UP001054945"/>
    </source>
</evidence>
<name>A0AAV4SYZ3_CAEEX</name>
<keyword evidence="3" id="KW-1185">Reference proteome</keyword>
<evidence type="ECO:0000256" key="1">
    <source>
        <dbReference type="SAM" id="MobiDB-lite"/>
    </source>
</evidence>
<gene>
    <name evidence="2" type="ORF">CEXT_694471</name>
</gene>
<organism evidence="2 3">
    <name type="scientific">Caerostris extrusa</name>
    <name type="common">Bark spider</name>
    <name type="synonym">Caerostris bankana</name>
    <dbReference type="NCBI Taxonomy" id="172846"/>
    <lineage>
        <taxon>Eukaryota</taxon>
        <taxon>Metazoa</taxon>
        <taxon>Ecdysozoa</taxon>
        <taxon>Arthropoda</taxon>
        <taxon>Chelicerata</taxon>
        <taxon>Arachnida</taxon>
        <taxon>Araneae</taxon>
        <taxon>Araneomorphae</taxon>
        <taxon>Entelegynae</taxon>
        <taxon>Araneoidea</taxon>
        <taxon>Araneidae</taxon>
        <taxon>Caerostris</taxon>
    </lineage>
</organism>
<dbReference type="AlphaFoldDB" id="A0AAV4SYZ3"/>
<dbReference type="EMBL" id="BPLR01010397">
    <property type="protein sequence ID" value="GIY39064.1"/>
    <property type="molecule type" value="Genomic_DNA"/>
</dbReference>
<proteinExistence type="predicted"/>
<evidence type="ECO:0000313" key="2">
    <source>
        <dbReference type="EMBL" id="GIY39064.1"/>
    </source>
</evidence>
<comment type="caution">
    <text evidence="2">The sequence shown here is derived from an EMBL/GenBank/DDBJ whole genome shotgun (WGS) entry which is preliminary data.</text>
</comment>
<reference evidence="2 3" key="1">
    <citation type="submission" date="2021-06" db="EMBL/GenBank/DDBJ databases">
        <title>Caerostris extrusa draft genome.</title>
        <authorList>
            <person name="Kono N."/>
            <person name="Arakawa K."/>
        </authorList>
    </citation>
    <scope>NUCLEOTIDE SEQUENCE [LARGE SCALE GENOMIC DNA]</scope>
</reference>
<protein>
    <submittedName>
        <fullName evidence="2">Uncharacterized protein</fullName>
    </submittedName>
</protein>
<feature type="region of interest" description="Disordered" evidence="1">
    <location>
        <begin position="1"/>
        <end position="28"/>
    </location>
</feature>
<dbReference type="Proteomes" id="UP001054945">
    <property type="component" value="Unassembled WGS sequence"/>
</dbReference>
<sequence length="86" mass="9720">MPGKISRARDARMRGRPQSEAPRRSLPASADNYSVPFVLINKIVSKRIEKEQRLILKSRSRVRDSHLANIANKCSDSTLLSVTARF</sequence>